<dbReference type="EMBL" id="CP144539">
    <property type="protein sequence ID" value="WWC65366.1"/>
    <property type="molecule type" value="Genomic_DNA"/>
</dbReference>
<evidence type="ECO:0000256" key="2">
    <source>
        <dbReference type="SAM" id="MobiDB-lite"/>
    </source>
</evidence>
<feature type="compositionally biased region" description="Low complexity" evidence="2">
    <location>
        <begin position="78"/>
        <end position="90"/>
    </location>
</feature>
<accession>A0A1A5ZW82</accession>
<dbReference type="KEGG" id="kdj:28971675"/>
<feature type="compositionally biased region" description="Basic and acidic residues" evidence="2">
    <location>
        <begin position="56"/>
        <end position="66"/>
    </location>
</feature>
<reference evidence="4" key="2">
    <citation type="submission" date="2013-07" db="EMBL/GenBank/DDBJ databases">
        <authorList>
            <consortium name="The Broad Institute Genome Sequencing Platform"/>
            <person name="Cuomo C."/>
            <person name="Litvintseva A."/>
            <person name="Chen Y."/>
            <person name="Heitman J."/>
            <person name="Sun S."/>
            <person name="Springer D."/>
            <person name="Dromer F."/>
            <person name="Young S.K."/>
            <person name="Zeng Q."/>
            <person name="Gargeya S."/>
            <person name="Fitzgerald M."/>
            <person name="Abouelleil A."/>
            <person name="Alvarado L."/>
            <person name="Berlin A.M."/>
            <person name="Chapman S.B."/>
            <person name="Dewar J."/>
            <person name="Goldberg J."/>
            <person name="Griggs A."/>
            <person name="Gujja S."/>
            <person name="Hansen M."/>
            <person name="Howarth C."/>
            <person name="Imamovic A."/>
            <person name="Larimer J."/>
            <person name="McCowan C."/>
            <person name="Murphy C."/>
            <person name="Pearson M."/>
            <person name="Priest M."/>
            <person name="Roberts A."/>
            <person name="Saif S."/>
            <person name="Shea T."/>
            <person name="Sykes S."/>
            <person name="Wortman J."/>
            <person name="Nusbaum C."/>
            <person name="Birren B."/>
        </authorList>
    </citation>
    <scope>NUCLEOTIDE SEQUENCE</scope>
    <source>
        <strain evidence="4">CBS 10117</strain>
    </source>
</reference>
<evidence type="ECO:0000313" key="4">
    <source>
        <dbReference type="EMBL" id="WWC65366.1"/>
    </source>
</evidence>
<dbReference type="AlphaFoldDB" id="A0A1A5ZW82"/>
<dbReference type="GeneID" id="28971675"/>
<protein>
    <submittedName>
        <fullName evidence="3">Uncharacterized protein</fullName>
    </submittedName>
</protein>
<reference evidence="3" key="1">
    <citation type="submission" date="2013-07" db="EMBL/GenBank/DDBJ databases">
        <title>The Genome Sequence of Cryptococcus dejecticola CBS10117.</title>
        <authorList>
            <consortium name="The Broad Institute Genome Sequencing Platform"/>
            <person name="Cuomo C."/>
            <person name="Litvintseva A."/>
            <person name="Chen Y."/>
            <person name="Heitman J."/>
            <person name="Sun S."/>
            <person name="Springer D."/>
            <person name="Dromer F."/>
            <person name="Young S.K."/>
            <person name="Zeng Q."/>
            <person name="Gargeya S."/>
            <person name="Fitzgerald M."/>
            <person name="Abouelleil A."/>
            <person name="Alvarado L."/>
            <person name="Berlin A.M."/>
            <person name="Chapman S.B."/>
            <person name="Dewar J."/>
            <person name="Goldberg J."/>
            <person name="Griggs A."/>
            <person name="Gujja S."/>
            <person name="Hansen M."/>
            <person name="Howarth C."/>
            <person name="Imamovic A."/>
            <person name="Larimer J."/>
            <person name="McCowan C."/>
            <person name="Murphy C."/>
            <person name="Pearson M."/>
            <person name="Priest M."/>
            <person name="Roberts A."/>
            <person name="Saif S."/>
            <person name="Shea T."/>
            <person name="Sykes S."/>
            <person name="Wortman J."/>
            <person name="Nusbaum C."/>
            <person name="Birren B."/>
        </authorList>
    </citation>
    <scope>NUCLEOTIDE SEQUENCE [LARGE SCALE GENOMIC DNA]</scope>
    <source>
        <strain evidence="3">CBS 10117</strain>
    </source>
</reference>
<proteinExistence type="predicted"/>
<keyword evidence="5" id="KW-1185">Reference proteome</keyword>
<dbReference type="RefSeq" id="XP_018259904.1">
    <property type="nucleotide sequence ID" value="XM_018411236.1"/>
</dbReference>
<reference evidence="4" key="3">
    <citation type="submission" date="2024-02" db="EMBL/GenBank/DDBJ databases">
        <title>Comparative genomics of Cryptococcus and Kwoniella reveals pathogenesis evolution and contrasting modes of karyotype evolution via chromosome fusion or intercentromeric recombination.</title>
        <authorList>
            <person name="Coelho M.A."/>
            <person name="David-Palma M."/>
            <person name="Shea T."/>
            <person name="Bowers K."/>
            <person name="McGinley-Smith S."/>
            <person name="Mohammad A.W."/>
            <person name="Gnirke A."/>
            <person name="Yurkov A.M."/>
            <person name="Nowrousian M."/>
            <person name="Sun S."/>
            <person name="Cuomo C.A."/>
            <person name="Heitman J."/>
        </authorList>
    </citation>
    <scope>NUCLEOTIDE SEQUENCE</scope>
    <source>
        <strain evidence="4">CBS 10117</strain>
    </source>
</reference>
<keyword evidence="1" id="KW-0175">Coiled coil</keyword>
<gene>
    <name evidence="3" type="ORF">I303_07976</name>
    <name evidence="4" type="ORF">I303_107984</name>
</gene>
<dbReference type="EMBL" id="KI894036">
    <property type="protein sequence ID" value="OBR82062.1"/>
    <property type="molecule type" value="Genomic_DNA"/>
</dbReference>
<evidence type="ECO:0000313" key="5">
    <source>
        <dbReference type="Proteomes" id="UP000078595"/>
    </source>
</evidence>
<name>A0A1A5ZW82_9TREE</name>
<dbReference type="VEuPathDB" id="FungiDB:I303_07976"/>
<feature type="region of interest" description="Disordered" evidence="2">
    <location>
        <begin position="35"/>
        <end position="91"/>
    </location>
</feature>
<feature type="region of interest" description="Disordered" evidence="2">
    <location>
        <begin position="121"/>
        <end position="158"/>
    </location>
</feature>
<feature type="coiled-coil region" evidence="1">
    <location>
        <begin position="159"/>
        <end position="186"/>
    </location>
</feature>
<organism evidence="3">
    <name type="scientific">Kwoniella dejecticola CBS 10117</name>
    <dbReference type="NCBI Taxonomy" id="1296121"/>
    <lineage>
        <taxon>Eukaryota</taxon>
        <taxon>Fungi</taxon>
        <taxon>Dikarya</taxon>
        <taxon>Basidiomycota</taxon>
        <taxon>Agaricomycotina</taxon>
        <taxon>Tremellomycetes</taxon>
        <taxon>Tremellales</taxon>
        <taxon>Cryptococcaceae</taxon>
        <taxon>Kwoniella</taxon>
    </lineage>
</organism>
<evidence type="ECO:0000256" key="1">
    <source>
        <dbReference type="SAM" id="Coils"/>
    </source>
</evidence>
<dbReference type="Proteomes" id="UP000078595">
    <property type="component" value="Chromosome 10"/>
</dbReference>
<evidence type="ECO:0000313" key="3">
    <source>
        <dbReference type="EMBL" id="OBR82062.1"/>
    </source>
</evidence>
<sequence length="193" mass="22144">MSLDSYDFSFLTEEQQEEVRSAIEQEWNQELLTALSVPMSSTDGPQEWVDTDGEDEDRRRNYDSHETQSGTSRRIDHSTSSTSKSTSTSTDALDRCLKHWESIKQLREDLTNRRDELLNDCLRKQGTSTPGKARSGRNHHKRNQEGLTSTQPRKIRSWIRSATTTNAALKNEIERLSLQIEEAVDRNSQSRDG</sequence>